<evidence type="ECO:0000313" key="2">
    <source>
        <dbReference type="Proteomes" id="UP000233332"/>
    </source>
</evidence>
<proteinExistence type="predicted"/>
<accession>A0A2N3L8C4</accession>
<evidence type="ECO:0000313" key="1">
    <source>
        <dbReference type="EMBL" id="PKR58957.1"/>
    </source>
</evidence>
<organism evidence="1 2">
    <name type="scientific">Thalassospira lohafexi</name>
    <dbReference type="NCBI Taxonomy" id="744227"/>
    <lineage>
        <taxon>Bacteria</taxon>
        <taxon>Pseudomonadati</taxon>
        <taxon>Pseudomonadota</taxon>
        <taxon>Alphaproteobacteria</taxon>
        <taxon>Rhodospirillales</taxon>
        <taxon>Thalassospiraceae</taxon>
        <taxon>Thalassospira</taxon>
    </lineage>
</organism>
<sequence>MSEDQTTTQAPELVGLFDTKDSFDAAVRELRDSGFKRTDLSVLSSHESIDVAGSDGRSWGDVLTALVGEVKYEVPLVASGAIALFGGSATAPAAIAVGAGVGAVALREFIGEVTSTPHTDDFARAIDAGSVILWVRIAPDNKTGESAAQAILQKHGATNIHLHQAK</sequence>
<dbReference type="AlphaFoldDB" id="A0A2N3L8C4"/>
<dbReference type="RefSeq" id="WP_101301476.1">
    <property type="nucleotide sequence ID" value="NZ_NXGX01000003.1"/>
</dbReference>
<gene>
    <name evidence="1" type="ORF">COO92_08950</name>
</gene>
<name>A0A2N3L8C4_9PROT</name>
<protein>
    <recommendedName>
        <fullName evidence="3">General stress protein 17M-like domain-containing protein</fullName>
    </recommendedName>
</protein>
<dbReference type="Proteomes" id="UP000233332">
    <property type="component" value="Unassembled WGS sequence"/>
</dbReference>
<dbReference type="EMBL" id="NXGX01000003">
    <property type="protein sequence ID" value="PKR58957.1"/>
    <property type="molecule type" value="Genomic_DNA"/>
</dbReference>
<reference evidence="1 2" key="1">
    <citation type="submission" date="2017-09" db="EMBL/GenBank/DDBJ databases">
        <title>Biodiversity and function of Thalassospira species in the particle-attached aromatic-hydrocarbon-degrading consortia from the surface seawater of the China South Sea.</title>
        <authorList>
            <person name="Dong C."/>
            <person name="Lai Q."/>
            <person name="Shao Z."/>
        </authorList>
    </citation>
    <scope>NUCLEOTIDE SEQUENCE [LARGE SCALE GENOMIC DNA]</scope>
    <source>
        <strain evidence="1 2">139Z-12</strain>
    </source>
</reference>
<keyword evidence="2" id="KW-1185">Reference proteome</keyword>
<evidence type="ECO:0008006" key="3">
    <source>
        <dbReference type="Google" id="ProtNLM"/>
    </source>
</evidence>
<comment type="caution">
    <text evidence="1">The sequence shown here is derived from an EMBL/GenBank/DDBJ whole genome shotgun (WGS) entry which is preliminary data.</text>
</comment>